<keyword evidence="1" id="KW-0805">Transcription regulation</keyword>
<dbReference type="InterPro" id="IPR000835">
    <property type="entry name" value="HTH_MarR-typ"/>
</dbReference>
<evidence type="ECO:0000313" key="6">
    <source>
        <dbReference type="Proteomes" id="UP000260680"/>
    </source>
</evidence>
<name>A0A3E2NIK8_9FIRM</name>
<dbReference type="AlphaFoldDB" id="A0A3E2NIK8"/>
<dbReference type="OrthoDB" id="1858911at2"/>
<dbReference type="SMART" id="SM00347">
    <property type="entry name" value="HTH_MARR"/>
    <property type="match status" value="1"/>
</dbReference>
<proteinExistence type="predicted"/>
<gene>
    <name evidence="5" type="ORF">DS742_01290</name>
</gene>
<accession>A0A3E2NIK8</accession>
<evidence type="ECO:0000256" key="2">
    <source>
        <dbReference type="ARBA" id="ARBA00023125"/>
    </source>
</evidence>
<feature type="domain" description="HTH marR-type" evidence="4">
    <location>
        <begin position="11"/>
        <end position="145"/>
    </location>
</feature>
<keyword evidence="3" id="KW-0804">Transcription</keyword>
<dbReference type="Proteomes" id="UP000260680">
    <property type="component" value="Unassembled WGS sequence"/>
</dbReference>
<dbReference type="GO" id="GO:0003677">
    <property type="term" value="F:DNA binding"/>
    <property type="evidence" value="ECO:0007669"/>
    <property type="project" value="UniProtKB-KW"/>
</dbReference>
<keyword evidence="2" id="KW-0238">DNA-binding</keyword>
<evidence type="ECO:0000256" key="1">
    <source>
        <dbReference type="ARBA" id="ARBA00023015"/>
    </source>
</evidence>
<dbReference type="EMBL" id="QOHO01000005">
    <property type="protein sequence ID" value="RFZ80761.1"/>
    <property type="molecule type" value="Genomic_DNA"/>
</dbReference>
<organism evidence="5 6">
    <name type="scientific">Lacrimispora amygdalina</name>
    <dbReference type="NCBI Taxonomy" id="253257"/>
    <lineage>
        <taxon>Bacteria</taxon>
        <taxon>Bacillati</taxon>
        <taxon>Bacillota</taxon>
        <taxon>Clostridia</taxon>
        <taxon>Lachnospirales</taxon>
        <taxon>Lachnospiraceae</taxon>
        <taxon>Lacrimispora</taxon>
    </lineage>
</organism>
<dbReference type="PROSITE" id="PS50995">
    <property type="entry name" value="HTH_MARR_2"/>
    <property type="match status" value="1"/>
</dbReference>
<dbReference type="Gene3D" id="1.10.10.10">
    <property type="entry name" value="Winged helix-like DNA-binding domain superfamily/Winged helix DNA-binding domain"/>
    <property type="match status" value="1"/>
</dbReference>
<evidence type="ECO:0000259" key="4">
    <source>
        <dbReference type="PROSITE" id="PS50995"/>
    </source>
</evidence>
<dbReference type="InterPro" id="IPR036390">
    <property type="entry name" value="WH_DNA-bd_sf"/>
</dbReference>
<dbReference type="PANTHER" id="PTHR42756:SF1">
    <property type="entry name" value="TRANSCRIPTIONAL REPRESSOR OF EMRAB OPERON"/>
    <property type="match status" value="1"/>
</dbReference>
<evidence type="ECO:0000313" key="5">
    <source>
        <dbReference type="EMBL" id="RFZ80761.1"/>
    </source>
</evidence>
<dbReference type="InterPro" id="IPR036388">
    <property type="entry name" value="WH-like_DNA-bd_sf"/>
</dbReference>
<reference evidence="5 6" key="1">
    <citation type="submission" date="2018-07" db="EMBL/GenBank/DDBJ databases">
        <title>New species, Clostridium PI-S10-A1B.</title>
        <authorList>
            <person name="Krishna G."/>
            <person name="Summeta K."/>
            <person name="Shikha S."/>
            <person name="Prabhu P.B."/>
            <person name="Suresh K."/>
        </authorList>
    </citation>
    <scope>NUCLEOTIDE SEQUENCE [LARGE SCALE GENOMIC DNA]</scope>
    <source>
        <strain evidence="5 6">PI-S10-A1B</strain>
    </source>
</reference>
<dbReference type="SUPFAM" id="SSF46785">
    <property type="entry name" value="Winged helix' DNA-binding domain"/>
    <property type="match status" value="1"/>
</dbReference>
<sequence>MKERRRQIVKKQNIRELLVRGEKARKQIFFPLLSDLGLTPGQGQAKILYHLQQEDRITQKELADRCRIDAAAMSRNIDKLEGLGLLVRESNPDCRRSFSICLTEKGYEEAREIRKVFEQFEEIVSEGISQADIDVFYRVMEHMCVNLERFDAGGREE</sequence>
<evidence type="ECO:0000256" key="3">
    <source>
        <dbReference type="ARBA" id="ARBA00023163"/>
    </source>
</evidence>
<comment type="caution">
    <text evidence="5">The sequence shown here is derived from an EMBL/GenBank/DDBJ whole genome shotgun (WGS) entry which is preliminary data.</text>
</comment>
<protein>
    <submittedName>
        <fullName evidence="5">MarR family transcriptional regulator</fullName>
    </submittedName>
</protein>
<dbReference type="GO" id="GO:0003700">
    <property type="term" value="F:DNA-binding transcription factor activity"/>
    <property type="evidence" value="ECO:0007669"/>
    <property type="project" value="InterPro"/>
</dbReference>
<dbReference type="PANTHER" id="PTHR42756">
    <property type="entry name" value="TRANSCRIPTIONAL REGULATOR, MARR"/>
    <property type="match status" value="1"/>
</dbReference>
<dbReference type="Pfam" id="PF12802">
    <property type="entry name" value="MarR_2"/>
    <property type="match status" value="1"/>
</dbReference>